<organism evidence="1 2">
    <name type="scientific">Candidatus Peribacter riflensis</name>
    <dbReference type="NCBI Taxonomy" id="1735162"/>
    <lineage>
        <taxon>Bacteria</taxon>
        <taxon>Candidatus Peregrinibacteriota</taxon>
        <taxon>Candidatus Peribacteria</taxon>
        <taxon>Candidatus Peribacterales</taxon>
        <taxon>Candidatus Peribacteraceae</taxon>
        <taxon>Candidatus Peribacter</taxon>
    </lineage>
</organism>
<dbReference type="KEGG" id="prf:PeribacterA2_1071"/>
<gene>
    <name evidence="1" type="ORF">PeribacterD1_1071</name>
</gene>
<dbReference type="AlphaFoldDB" id="A0A0S1SKI1"/>
<sequence length="93" mass="10471">MENSAHHYLRINGERFPLPEALHGDQHIVTAVTRGPEHEYIGVAIEGARFDFKHSAMQLLLRQLSSPGQNGEGPSPIVQQAFESLQRHFENEV</sequence>
<accession>A0A0S1SGJ9</accession>
<reference evidence="2" key="1">
    <citation type="submission" date="2015-10" db="EMBL/GenBank/DDBJ databases">
        <title>Analysis of five complete genome sequences for members of the class Peribacteria in the recently recognized Peregrinibacteria bacterial phylum.</title>
        <authorList>
            <person name="Anantharaman K."/>
            <person name="Brown C.T."/>
            <person name="Burstein D."/>
            <person name="Castelle C.J."/>
            <person name="Probst A.J."/>
            <person name="Thomas B.C."/>
            <person name="Williams K.H."/>
            <person name="Banfield J.F."/>
        </authorList>
    </citation>
    <scope>NUCLEOTIDE SEQUENCE [LARGE SCALE GENOMIC DNA]</scope>
</reference>
<dbReference type="STRING" id="1735162.PeribacterB2_1073"/>
<dbReference type="Proteomes" id="UP000069135">
    <property type="component" value="Chromosome"/>
</dbReference>
<accession>A0A0S1SUF7</accession>
<reference evidence="1 2" key="2">
    <citation type="journal article" date="2016" name="PeerJ">
        <title>Analysis of five complete genome sequences for members of the class Peribacteria in the recently recognized Peregrinibacteria bacterial phylum.</title>
        <authorList>
            <person name="Anantharaman K."/>
            <person name="Brown C.T."/>
            <person name="Burstein D."/>
            <person name="Castelle C.J."/>
            <person name="Probst A.J."/>
            <person name="Thomas B.C."/>
            <person name="Williams K.H."/>
            <person name="Banfield J.F."/>
        </authorList>
    </citation>
    <scope>NUCLEOTIDE SEQUENCE [LARGE SCALE GENOMIC DNA]</scope>
    <source>
        <strain evidence="1">RIFOXYD1_FULL_PER-ii_59_16</strain>
    </source>
</reference>
<evidence type="ECO:0000313" key="1">
    <source>
        <dbReference type="EMBL" id="ALM13733.1"/>
    </source>
</evidence>
<proteinExistence type="predicted"/>
<dbReference type="EMBL" id="CP013065">
    <property type="protein sequence ID" value="ALM13733.1"/>
    <property type="molecule type" value="Genomic_DNA"/>
</dbReference>
<name>A0A0S1SKI1_9BACT</name>
<protein>
    <submittedName>
        <fullName evidence="1">Uncharacterized protein</fullName>
    </submittedName>
</protein>
<accession>A0A0S1SQ53</accession>
<evidence type="ECO:0000313" key="2">
    <source>
        <dbReference type="Proteomes" id="UP000069135"/>
    </source>
</evidence>
<accession>A0A0S1SXU0</accession>
<accession>A0A0S1SKI1</accession>